<dbReference type="Gene3D" id="3.40.630.30">
    <property type="match status" value="1"/>
</dbReference>
<dbReference type="Pfam" id="PF00583">
    <property type="entry name" value="Acetyltransf_1"/>
    <property type="match status" value="1"/>
</dbReference>
<reference evidence="2" key="1">
    <citation type="journal article" date="2021" name="PeerJ">
        <title>Extensive microbial diversity within the chicken gut microbiome revealed by metagenomics and culture.</title>
        <authorList>
            <person name="Gilroy R."/>
            <person name="Ravi A."/>
            <person name="Getino M."/>
            <person name="Pursley I."/>
            <person name="Horton D.L."/>
            <person name="Alikhan N.F."/>
            <person name="Baker D."/>
            <person name="Gharbi K."/>
            <person name="Hall N."/>
            <person name="Watson M."/>
            <person name="Adriaenssens E.M."/>
            <person name="Foster-Nyarko E."/>
            <person name="Jarju S."/>
            <person name="Secka A."/>
            <person name="Antonio M."/>
            <person name="Oren A."/>
            <person name="Chaudhuri R.R."/>
            <person name="La Ragione R."/>
            <person name="Hildebrand F."/>
            <person name="Pallen M.J."/>
        </authorList>
    </citation>
    <scope>NUCLEOTIDE SEQUENCE</scope>
    <source>
        <strain evidence="2">ChiBcec15-1070</strain>
    </source>
</reference>
<evidence type="ECO:0000259" key="1">
    <source>
        <dbReference type="PROSITE" id="PS51186"/>
    </source>
</evidence>
<dbReference type="AlphaFoldDB" id="A0A9D1TYE3"/>
<dbReference type="PROSITE" id="PS51186">
    <property type="entry name" value="GNAT"/>
    <property type="match status" value="1"/>
</dbReference>
<dbReference type="GO" id="GO:0016747">
    <property type="term" value="F:acyltransferase activity, transferring groups other than amino-acyl groups"/>
    <property type="evidence" value="ECO:0007669"/>
    <property type="project" value="InterPro"/>
</dbReference>
<reference evidence="2" key="2">
    <citation type="submission" date="2021-04" db="EMBL/GenBank/DDBJ databases">
        <authorList>
            <person name="Gilroy R."/>
        </authorList>
    </citation>
    <scope>NUCLEOTIDE SEQUENCE</scope>
    <source>
        <strain evidence="2">ChiBcec15-1070</strain>
    </source>
</reference>
<dbReference type="Proteomes" id="UP000823926">
    <property type="component" value="Unassembled WGS sequence"/>
</dbReference>
<proteinExistence type="predicted"/>
<dbReference type="SUPFAM" id="SSF55729">
    <property type="entry name" value="Acyl-CoA N-acyltransferases (Nat)"/>
    <property type="match status" value="1"/>
</dbReference>
<organism evidence="2 3">
    <name type="scientific">Candidatus Rikenella faecigallinarum</name>
    <dbReference type="NCBI Taxonomy" id="2838745"/>
    <lineage>
        <taxon>Bacteria</taxon>
        <taxon>Pseudomonadati</taxon>
        <taxon>Bacteroidota</taxon>
        <taxon>Bacteroidia</taxon>
        <taxon>Bacteroidales</taxon>
        <taxon>Rikenellaceae</taxon>
        <taxon>Rikenella</taxon>
    </lineage>
</organism>
<protein>
    <submittedName>
        <fullName evidence="2">GNAT family N-acetyltransferase</fullName>
    </submittedName>
</protein>
<dbReference type="InterPro" id="IPR016181">
    <property type="entry name" value="Acyl_CoA_acyltransferase"/>
</dbReference>
<dbReference type="EMBL" id="DXHL01000007">
    <property type="protein sequence ID" value="HIW10174.1"/>
    <property type="molecule type" value="Genomic_DNA"/>
</dbReference>
<accession>A0A9D1TYE3</accession>
<gene>
    <name evidence="2" type="ORF">H9888_01615</name>
</gene>
<sequence length="183" mass="21460">MELIRIQNPSHPWFHETWQIYEASFPLAERRPLAEHIRALENETFHYNLLAENGELIGLLSWWDWTAADGTPYRFGEHFAVVPTLRGGGYGSQALEFLKGDESHIVLLEIDPPTDDISRRREQFYQRNGLVTNPSYDHVHPSFRPTTAPHRLLIMSYPRPLTPDEFHTFQRFNNEVVLSYTER</sequence>
<dbReference type="InterPro" id="IPR000182">
    <property type="entry name" value="GNAT_dom"/>
</dbReference>
<feature type="domain" description="N-acetyltransferase" evidence="1">
    <location>
        <begin position="4"/>
        <end position="160"/>
    </location>
</feature>
<dbReference type="CDD" id="cd04301">
    <property type="entry name" value="NAT_SF"/>
    <property type="match status" value="1"/>
</dbReference>
<comment type="caution">
    <text evidence="2">The sequence shown here is derived from an EMBL/GenBank/DDBJ whole genome shotgun (WGS) entry which is preliminary data.</text>
</comment>
<name>A0A9D1TYE3_9BACT</name>
<evidence type="ECO:0000313" key="2">
    <source>
        <dbReference type="EMBL" id="HIW10174.1"/>
    </source>
</evidence>
<evidence type="ECO:0000313" key="3">
    <source>
        <dbReference type="Proteomes" id="UP000823926"/>
    </source>
</evidence>